<dbReference type="EMBL" id="CM042044">
    <property type="protein sequence ID" value="KAI3687424.1"/>
    <property type="molecule type" value="Genomic_DNA"/>
</dbReference>
<dbReference type="Proteomes" id="UP001056120">
    <property type="component" value="Linkage Group LG27"/>
</dbReference>
<accession>A0ACB8YPZ8</accession>
<gene>
    <name evidence="1" type="ORF">L1987_81120</name>
</gene>
<evidence type="ECO:0000313" key="2">
    <source>
        <dbReference type="Proteomes" id="UP001056120"/>
    </source>
</evidence>
<protein>
    <submittedName>
        <fullName evidence="1">Uncharacterized protein</fullName>
    </submittedName>
</protein>
<evidence type="ECO:0000313" key="1">
    <source>
        <dbReference type="EMBL" id="KAI3687424.1"/>
    </source>
</evidence>
<reference evidence="2" key="1">
    <citation type="journal article" date="2022" name="Mol. Ecol. Resour.">
        <title>The genomes of chicory, endive, great burdock and yacon provide insights into Asteraceae palaeo-polyploidization history and plant inulin production.</title>
        <authorList>
            <person name="Fan W."/>
            <person name="Wang S."/>
            <person name="Wang H."/>
            <person name="Wang A."/>
            <person name="Jiang F."/>
            <person name="Liu H."/>
            <person name="Zhao H."/>
            <person name="Xu D."/>
            <person name="Zhang Y."/>
        </authorList>
    </citation>
    <scope>NUCLEOTIDE SEQUENCE [LARGE SCALE GENOMIC DNA]</scope>
    <source>
        <strain evidence="2">cv. Yunnan</strain>
    </source>
</reference>
<sequence>MTTTQLPSPTFVYSPTKPSFNSRSIPFVSFSSSSKSGSFAIKCSNNATANRNNNNGFKDLVSGWVVELSNKDRHSGLVDSLHKAAQRVLQPETETMKMKQVKCSGFLRHRRGFVRQGVELRAASSWPGRGEPFVISLHRQLCNMKMKQDLNSYKTRSNEKLAQQETEINEMKQELSRHITKATEIEECQKRLSEALTLVAEAELSLQDITQVLRSGYGYIADCTGSVYTH</sequence>
<proteinExistence type="predicted"/>
<keyword evidence="2" id="KW-1185">Reference proteome</keyword>
<reference evidence="1 2" key="2">
    <citation type="journal article" date="2022" name="Mol. Ecol. Resour.">
        <title>The genomes of chicory, endive, great burdock and yacon provide insights into Asteraceae paleo-polyploidization history and plant inulin production.</title>
        <authorList>
            <person name="Fan W."/>
            <person name="Wang S."/>
            <person name="Wang H."/>
            <person name="Wang A."/>
            <person name="Jiang F."/>
            <person name="Liu H."/>
            <person name="Zhao H."/>
            <person name="Xu D."/>
            <person name="Zhang Y."/>
        </authorList>
    </citation>
    <scope>NUCLEOTIDE SEQUENCE [LARGE SCALE GENOMIC DNA]</scope>
    <source>
        <strain evidence="2">cv. Yunnan</strain>
        <tissue evidence="1">Leaves</tissue>
    </source>
</reference>
<organism evidence="1 2">
    <name type="scientific">Smallanthus sonchifolius</name>
    <dbReference type="NCBI Taxonomy" id="185202"/>
    <lineage>
        <taxon>Eukaryota</taxon>
        <taxon>Viridiplantae</taxon>
        <taxon>Streptophyta</taxon>
        <taxon>Embryophyta</taxon>
        <taxon>Tracheophyta</taxon>
        <taxon>Spermatophyta</taxon>
        <taxon>Magnoliopsida</taxon>
        <taxon>eudicotyledons</taxon>
        <taxon>Gunneridae</taxon>
        <taxon>Pentapetalae</taxon>
        <taxon>asterids</taxon>
        <taxon>campanulids</taxon>
        <taxon>Asterales</taxon>
        <taxon>Asteraceae</taxon>
        <taxon>Asteroideae</taxon>
        <taxon>Heliantheae alliance</taxon>
        <taxon>Millerieae</taxon>
        <taxon>Smallanthus</taxon>
    </lineage>
</organism>
<name>A0ACB8YPZ8_9ASTR</name>
<comment type="caution">
    <text evidence="1">The sequence shown here is derived from an EMBL/GenBank/DDBJ whole genome shotgun (WGS) entry which is preliminary data.</text>
</comment>